<dbReference type="EMBL" id="LFKP01000014">
    <property type="protein sequence ID" value="OHV94118.1"/>
    <property type="molecule type" value="Genomic_DNA"/>
</dbReference>
<name>A0A1S1U1Y1_9BURK</name>
<protein>
    <recommendedName>
        <fullName evidence="3">Sel1 repeat family protein</fullName>
    </recommendedName>
</protein>
<accession>A0A1S1U1Y1</accession>
<dbReference type="InterPro" id="IPR011990">
    <property type="entry name" value="TPR-like_helical_dom_sf"/>
</dbReference>
<dbReference type="RefSeq" id="WP_071079825.1">
    <property type="nucleotide sequence ID" value="NZ_LFKP01000014.1"/>
</dbReference>
<dbReference type="PANTHER" id="PTHR11102">
    <property type="entry name" value="SEL-1-LIKE PROTEIN"/>
    <property type="match status" value="1"/>
</dbReference>
<sequence>MANRETLGLIKGARAGDVACQLALGRLYLFGQGVPQSLPTALHWLARAAQEDSQEACLLIGTHVPFEVAQPAARTLIPYYAQAFDAGLVQAGLVLAQLVLGNAASSCETLRAKARVALDAAVRAGLPDAQWLLSMQEGASAACVPDTGVAGKHAFDGDAPLYAWLEQAWSQDNHAGFLSQGLPLARELLQRQAAAGARTIALDPQQVQLLSRCAQALAPGGDAEGWQCCELAAHGGDRTAQLELGLGYARMDAQGQRLATRNGAANFKRAVRWLTQAGEQGLAEAWFVLSRIYTKPEFSQRNVVEAHSCLERAADLGHGPAQLECGMHAWRNRRDDVNNDVRAAYWLLQAQAQGSSEAEAALARIAPRGESGDWGQFAALHADGQLRQLGQSHPLLAARLELARRFHLSRAEALLLDLHAADQGHCLLIDISATHGRGKRRLVLIRTAQERQLLDQVVRLFERVDCGVTGPEGNYRQRLYRLKCYLAELGVAQEQQFLAA</sequence>
<evidence type="ECO:0008006" key="3">
    <source>
        <dbReference type="Google" id="ProtNLM"/>
    </source>
</evidence>
<evidence type="ECO:0000313" key="1">
    <source>
        <dbReference type="EMBL" id="OHV94118.1"/>
    </source>
</evidence>
<comment type="caution">
    <text evidence="1">The sequence shown here is derived from an EMBL/GenBank/DDBJ whole genome shotgun (WGS) entry which is preliminary data.</text>
</comment>
<dbReference type="InterPro" id="IPR050767">
    <property type="entry name" value="Sel1_AlgK"/>
</dbReference>
<evidence type="ECO:0000313" key="2">
    <source>
        <dbReference type="Proteomes" id="UP000179840"/>
    </source>
</evidence>
<organism evidence="1 2">
    <name type="scientific">Janthinobacterium lividum</name>
    <dbReference type="NCBI Taxonomy" id="29581"/>
    <lineage>
        <taxon>Bacteria</taxon>
        <taxon>Pseudomonadati</taxon>
        <taxon>Pseudomonadota</taxon>
        <taxon>Betaproteobacteria</taxon>
        <taxon>Burkholderiales</taxon>
        <taxon>Oxalobacteraceae</taxon>
        <taxon>Janthinobacterium</taxon>
    </lineage>
</organism>
<proteinExistence type="predicted"/>
<dbReference type="AlphaFoldDB" id="A0A1S1U1Y1"/>
<dbReference type="SUPFAM" id="SSF81901">
    <property type="entry name" value="HCP-like"/>
    <property type="match status" value="2"/>
</dbReference>
<gene>
    <name evidence="1" type="ORF">AKG95_26465</name>
</gene>
<dbReference type="Proteomes" id="UP000179840">
    <property type="component" value="Unassembled WGS sequence"/>
</dbReference>
<dbReference type="PANTHER" id="PTHR11102:SF160">
    <property type="entry name" value="ERAD-ASSOCIATED E3 UBIQUITIN-PROTEIN LIGASE COMPONENT HRD3"/>
    <property type="match status" value="1"/>
</dbReference>
<dbReference type="SMART" id="SM00671">
    <property type="entry name" value="SEL1"/>
    <property type="match status" value="3"/>
</dbReference>
<reference evidence="1 2" key="1">
    <citation type="submission" date="2015-06" db="EMBL/GenBank/DDBJ databases">
        <title>Draft genome sequencing of a biphenyl-degrading bacterium, Janthinobacterium lividum MEG1.</title>
        <authorList>
            <person name="Shimodaira J."/>
            <person name="Hatta T."/>
        </authorList>
    </citation>
    <scope>NUCLEOTIDE SEQUENCE [LARGE SCALE GENOMIC DNA]</scope>
    <source>
        <strain evidence="1 2">MEG1</strain>
    </source>
</reference>
<dbReference type="Pfam" id="PF08238">
    <property type="entry name" value="Sel1"/>
    <property type="match status" value="4"/>
</dbReference>
<dbReference type="InterPro" id="IPR006597">
    <property type="entry name" value="Sel1-like"/>
</dbReference>
<dbReference type="Gene3D" id="1.25.40.10">
    <property type="entry name" value="Tetratricopeptide repeat domain"/>
    <property type="match status" value="2"/>
</dbReference>